<dbReference type="PANTHER" id="PTHR24305">
    <property type="entry name" value="CYTOCHROME P450"/>
    <property type="match status" value="1"/>
</dbReference>
<dbReference type="EMBL" id="JAOA01000003">
    <property type="protein sequence ID" value="EUA18555.1"/>
    <property type="molecule type" value="Genomic_DNA"/>
</dbReference>
<dbReference type="Pfam" id="PF00067">
    <property type="entry name" value="p450"/>
    <property type="match status" value="1"/>
</dbReference>
<dbReference type="InterPro" id="IPR001128">
    <property type="entry name" value="Cyt_P450"/>
</dbReference>
<dbReference type="PROSITE" id="PS00086">
    <property type="entry name" value="CYTOCHROME_P450"/>
    <property type="match status" value="1"/>
</dbReference>
<evidence type="ECO:0000256" key="1">
    <source>
        <dbReference type="ARBA" id="ARBA00001971"/>
    </source>
</evidence>
<dbReference type="GO" id="GO:0005506">
    <property type="term" value="F:iron ion binding"/>
    <property type="evidence" value="ECO:0007669"/>
    <property type="project" value="InterPro"/>
</dbReference>
<dbReference type="InterPro" id="IPR017972">
    <property type="entry name" value="Cyt_P450_CS"/>
</dbReference>
<dbReference type="PRINTS" id="PR00385">
    <property type="entry name" value="P450"/>
</dbReference>
<dbReference type="GO" id="GO:0016705">
    <property type="term" value="F:oxidoreductase activity, acting on paired donors, with incorporation or reduction of molecular oxygen"/>
    <property type="evidence" value="ECO:0007669"/>
    <property type="project" value="InterPro"/>
</dbReference>
<dbReference type="SUPFAM" id="SSF48264">
    <property type="entry name" value="Cytochrome P450"/>
    <property type="match status" value="1"/>
</dbReference>
<proteinExistence type="inferred from homology"/>
<dbReference type="AlphaFoldDB" id="X7ZIY4"/>
<organism evidence="5 6">
    <name type="scientific">Mycobacterium kansasii 662</name>
    <dbReference type="NCBI Taxonomy" id="1299326"/>
    <lineage>
        <taxon>Bacteria</taxon>
        <taxon>Bacillati</taxon>
        <taxon>Actinomycetota</taxon>
        <taxon>Actinomycetes</taxon>
        <taxon>Mycobacteriales</taxon>
        <taxon>Mycobacteriaceae</taxon>
        <taxon>Mycobacterium</taxon>
    </lineage>
</organism>
<dbReference type="Gene3D" id="1.10.630.10">
    <property type="entry name" value="Cytochrome P450"/>
    <property type="match status" value="1"/>
</dbReference>
<dbReference type="InterPro" id="IPR002401">
    <property type="entry name" value="Cyt_P450_E_grp-I"/>
</dbReference>
<reference evidence="5 6" key="1">
    <citation type="submission" date="2013-12" db="EMBL/GenBank/DDBJ databases">
        <authorList>
            <person name="Brown-Elliot B."/>
            <person name="Wallace R."/>
            <person name="Lenaerts A."/>
            <person name="Ordway D."/>
            <person name="DeGroote M.A."/>
            <person name="Parker T."/>
            <person name="Sizemore C."/>
            <person name="Tallon L.J."/>
            <person name="Sadzewicz L.K."/>
            <person name="Sengamalay N."/>
            <person name="Fraser C.M."/>
            <person name="Hine E."/>
            <person name="Shefchek K.A."/>
            <person name="Das S.P."/>
            <person name="Tettelin H."/>
        </authorList>
    </citation>
    <scope>NUCLEOTIDE SEQUENCE [LARGE SCALE GENOMIC DNA]</scope>
    <source>
        <strain evidence="5 6">662</strain>
    </source>
</reference>
<comment type="similarity">
    <text evidence="2 4">Belongs to the cytochrome P450 family.</text>
</comment>
<dbReference type="GO" id="GO:0004497">
    <property type="term" value="F:monooxygenase activity"/>
    <property type="evidence" value="ECO:0007669"/>
    <property type="project" value="UniProtKB-KW"/>
</dbReference>
<evidence type="ECO:0000256" key="4">
    <source>
        <dbReference type="RuleBase" id="RU000461"/>
    </source>
</evidence>
<accession>X7ZIY4</accession>
<evidence type="ECO:0000313" key="6">
    <source>
        <dbReference type="Proteomes" id="UP000020561"/>
    </source>
</evidence>
<keyword evidence="3 4" id="KW-0479">Metal-binding</keyword>
<name>X7ZIY4_MYCKA</name>
<evidence type="ECO:0000256" key="2">
    <source>
        <dbReference type="ARBA" id="ARBA00010617"/>
    </source>
</evidence>
<protein>
    <submittedName>
        <fullName evidence="5">Cytochrome P450 family protein</fullName>
    </submittedName>
</protein>
<gene>
    <name evidence="5" type="ORF">I545_2971</name>
</gene>
<keyword evidence="3 4" id="KW-0349">Heme</keyword>
<feature type="binding site" description="axial binding residue" evidence="3">
    <location>
        <position position="436"/>
    </location>
    <ligand>
        <name>heme</name>
        <dbReference type="ChEBI" id="CHEBI:30413"/>
    </ligand>
    <ligandPart>
        <name>Fe</name>
        <dbReference type="ChEBI" id="CHEBI:18248"/>
    </ligandPart>
</feature>
<evidence type="ECO:0000313" key="5">
    <source>
        <dbReference type="EMBL" id="EUA18555.1"/>
    </source>
</evidence>
<keyword evidence="3 4" id="KW-0408">Iron</keyword>
<dbReference type="InterPro" id="IPR050121">
    <property type="entry name" value="Cytochrome_P450_monoxygenase"/>
</dbReference>
<dbReference type="GO" id="GO:0020037">
    <property type="term" value="F:heme binding"/>
    <property type="evidence" value="ECO:0007669"/>
    <property type="project" value="InterPro"/>
</dbReference>
<comment type="caution">
    <text evidence="5">The sequence shown here is derived from an EMBL/GenBank/DDBJ whole genome shotgun (WGS) entry which is preliminary data.</text>
</comment>
<dbReference type="Proteomes" id="UP000020561">
    <property type="component" value="Unassembled WGS sequence"/>
</dbReference>
<comment type="cofactor">
    <cofactor evidence="1 3">
        <name>heme</name>
        <dbReference type="ChEBI" id="CHEBI:30413"/>
    </cofactor>
</comment>
<sequence length="494" mass="55949">MSQGGRGRKARDHWTAMVRALADDPYWPTRNPVGFFRGVRHPVDRRPPGPRGRPGVGILPEFLRDPFEYVRECQQIYGDVFRLPFPLRETVFVCHPDHVKHVMNNPCNAYSMGGNVGARLNKVIGASVATLEGDVFRQRRKLIAPLFGARSLSTMADGIANEFVGRIDRWEIYAETGAVIDLQYEIAKVTLPAFMRAMFSIKVTDREVCDLDVDLHAVLRAAAAVCFICTPPNLIPAPGVDSFPKSWFRLRKWVSQQIDYRIGHPIERQDLFETLLNAQYDDGSAIRRKDLIQETAMLIAGGYETVVAALSWTLALLDGNREARVKLYEEVDALDGRQPTYNDLQSLTWAKACFDEGQRLQGHPMNPRFAMRDDWIDGYFIPRGTLIGVPMYTLHRDTRWWQNPDSYDPNRFANPAQVQSRPATSFLPFGFGPHRCIGSALGYMNAQFLLAIIHQRYCVNFPIGWQPRHSPKFSIAVEGGLPATLTVRKDSSRK</sequence>
<dbReference type="PANTHER" id="PTHR24305:SF166">
    <property type="entry name" value="CYTOCHROME P450 12A4, MITOCHONDRIAL-RELATED"/>
    <property type="match status" value="1"/>
</dbReference>
<keyword evidence="4" id="KW-0560">Oxidoreductase</keyword>
<dbReference type="PRINTS" id="PR00463">
    <property type="entry name" value="EP450I"/>
</dbReference>
<dbReference type="PATRIC" id="fig|1299326.3.peg.2855"/>
<evidence type="ECO:0000256" key="3">
    <source>
        <dbReference type="PIRSR" id="PIRSR602401-1"/>
    </source>
</evidence>
<dbReference type="InterPro" id="IPR036396">
    <property type="entry name" value="Cyt_P450_sf"/>
</dbReference>
<keyword evidence="4" id="KW-0503">Monooxygenase</keyword>